<evidence type="ECO:0000313" key="1">
    <source>
        <dbReference type="EMBL" id="CBI76131.1"/>
    </source>
</evidence>
<accession>E6YGZ3</accession>
<reference evidence="1 2" key="2">
    <citation type="journal article" date="2011" name="PLoS Genet.">
        <title>Parallel evolution of a type IV secretion system in radiating lineages of the host-restricted bacterial pathogen Bartonella.</title>
        <authorList>
            <person name="Engel P."/>
            <person name="Salzburger W."/>
            <person name="Liesch M."/>
            <person name="Chang C.C."/>
            <person name="Maruyama S."/>
            <person name="Lanz C."/>
            <person name="Calteau A."/>
            <person name="Lajus A."/>
            <person name="Medigue C."/>
            <person name="Schuster S.C."/>
            <person name="Dehio C."/>
        </authorList>
    </citation>
    <scope>NUCLEOTIDE SEQUENCE [LARGE SCALE GENOMIC DNA]</scope>
    <source>
        <strain evidence="2">CIP 104772 / 73</strain>
    </source>
</reference>
<organism evidence="1 2">
    <name type="scientific">Bartonella clarridgeiae (strain CCUG 45776 / CIP 104772 / 73)</name>
    <dbReference type="NCBI Taxonomy" id="696125"/>
    <lineage>
        <taxon>Bacteria</taxon>
        <taxon>Pseudomonadati</taxon>
        <taxon>Pseudomonadota</taxon>
        <taxon>Alphaproteobacteria</taxon>
        <taxon>Hyphomicrobiales</taxon>
        <taxon>Bartonellaceae</taxon>
        <taxon>Bartonella</taxon>
    </lineage>
</organism>
<dbReference type="HOGENOM" id="CLU_3196543_0_0_5"/>
<dbReference type="EMBL" id="FN645454">
    <property type="protein sequence ID" value="CBI76131.1"/>
    <property type="molecule type" value="Genomic_DNA"/>
</dbReference>
<reference evidence="2" key="1">
    <citation type="submission" date="2009-11" db="EMBL/GenBank/DDBJ databases">
        <title>Genome sequencing of Bartonella species and comparative genomics.</title>
        <authorList>
            <person name="Engel P."/>
            <person name="Salzburger W."/>
            <person name="Marius L."/>
            <person name="Chao-Chin C."/>
            <person name="Soichi M."/>
            <person name="Christa L."/>
            <person name="Alexandra C."/>
            <person name="Aurelie L."/>
            <person name="Claudine M."/>
            <person name="Stephan S.C."/>
            <person name="Christoph D."/>
        </authorList>
    </citation>
    <scope>NUCLEOTIDE SEQUENCE [LARGE SCALE GENOMIC DNA]</scope>
    <source>
        <strain evidence="2">CIP 104772 / 73</strain>
    </source>
</reference>
<dbReference type="AlphaFoldDB" id="E6YGZ3"/>
<dbReference type="STRING" id="696125.BARCL_0450"/>
<dbReference type="KEGG" id="bcd:BARCL_0450"/>
<sequence>MLTYKSVYLQNEKKLCVKNSLLLTNEYKLKTLCILEINLKSESKR</sequence>
<dbReference type="Proteomes" id="UP000009101">
    <property type="component" value="Chromosome"/>
</dbReference>
<name>E6YGZ3_BARC7</name>
<proteinExistence type="predicted"/>
<evidence type="ECO:0000313" key="2">
    <source>
        <dbReference type="Proteomes" id="UP000009101"/>
    </source>
</evidence>
<keyword evidence="2" id="KW-1185">Reference proteome</keyword>
<gene>
    <name evidence="1" type="ordered locus">BARCL_0450</name>
</gene>
<protein>
    <submittedName>
        <fullName evidence="1">Uncharacterized protein</fullName>
    </submittedName>
</protein>